<dbReference type="AlphaFoldDB" id="A0AB39PCY0"/>
<protein>
    <submittedName>
        <fullName evidence="2">Uncharacterized protein</fullName>
    </submittedName>
</protein>
<sequence length="50" mass="5242">MSFHKVAPVKHNRKPAAPKQAARRQPAKHTAPAAKATNSRPVSAKGGKGC</sequence>
<accession>A0AB39PCY0</accession>
<name>A0AB39PCY0_9ACTN</name>
<dbReference type="EMBL" id="CP163435">
    <property type="protein sequence ID" value="XDQ27633.1"/>
    <property type="molecule type" value="Genomic_DNA"/>
</dbReference>
<evidence type="ECO:0000256" key="1">
    <source>
        <dbReference type="SAM" id="MobiDB-lite"/>
    </source>
</evidence>
<gene>
    <name evidence="2" type="ORF">AB5J56_24340</name>
</gene>
<feature type="region of interest" description="Disordered" evidence="1">
    <location>
        <begin position="1"/>
        <end position="50"/>
    </location>
</feature>
<organism evidence="2">
    <name type="scientific">Streptomyces sp. R21</name>
    <dbReference type="NCBI Taxonomy" id="3238627"/>
    <lineage>
        <taxon>Bacteria</taxon>
        <taxon>Bacillati</taxon>
        <taxon>Actinomycetota</taxon>
        <taxon>Actinomycetes</taxon>
        <taxon>Kitasatosporales</taxon>
        <taxon>Streptomycetaceae</taxon>
        <taxon>Streptomyces</taxon>
    </lineage>
</organism>
<evidence type="ECO:0000313" key="2">
    <source>
        <dbReference type="EMBL" id="XDQ27633.1"/>
    </source>
</evidence>
<reference evidence="2" key="1">
    <citation type="submission" date="2024-07" db="EMBL/GenBank/DDBJ databases">
        <authorList>
            <person name="Yu S.T."/>
        </authorList>
    </citation>
    <scope>NUCLEOTIDE SEQUENCE</scope>
    <source>
        <strain evidence="2">R21</strain>
    </source>
</reference>
<dbReference type="RefSeq" id="WP_369234908.1">
    <property type="nucleotide sequence ID" value="NZ_CP163435.1"/>
</dbReference>
<feature type="compositionally biased region" description="Basic residues" evidence="1">
    <location>
        <begin position="7"/>
        <end position="27"/>
    </location>
</feature>
<feature type="compositionally biased region" description="Low complexity" evidence="1">
    <location>
        <begin position="28"/>
        <end position="37"/>
    </location>
</feature>
<proteinExistence type="predicted"/>